<reference evidence="2" key="2">
    <citation type="submission" date="2021-02" db="EMBL/GenBank/DDBJ databases">
        <authorList>
            <person name="Kimball J.A."/>
            <person name="Haas M.W."/>
            <person name="Macchietto M."/>
            <person name="Kono T."/>
            <person name="Duquette J."/>
            <person name="Shao M."/>
        </authorList>
    </citation>
    <scope>NUCLEOTIDE SEQUENCE</scope>
    <source>
        <tissue evidence="2">Fresh leaf tissue</tissue>
    </source>
</reference>
<comment type="caution">
    <text evidence="2">The sequence shown here is derived from an EMBL/GenBank/DDBJ whole genome shotgun (WGS) entry which is preliminary data.</text>
</comment>
<feature type="region of interest" description="Disordered" evidence="1">
    <location>
        <begin position="41"/>
        <end position="64"/>
    </location>
</feature>
<protein>
    <submittedName>
        <fullName evidence="2">Uncharacterized protein</fullName>
    </submittedName>
</protein>
<dbReference type="EMBL" id="JAAALK010000282">
    <property type="protein sequence ID" value="KAG8077519.1"/>
    <property type="molecule type" value="Genomic_DNA"/>
</dbReference>
<reference evidence="2" key="1">
    <citation type="journal article" date="2021" name="bioRxiv">
        <title>Whole Genome Assembly and Annotation of Northern Wild Rice, Zizania palustris L., Supports a Whole Genome Duplication in the Zizania Genus.</title>
        <authorList>
            <person name="Haas M."/>
            <person name="Kono T."/>
            <person name="Macchietto M."/>
            <person name="Millas R."/>
            <person name="McGilp L."/>
            <person name="Shao M."/>
            <person name="Duquette J."/>
            <person name="Hirsch C.N."/>
            <person name="Kimball J."/>
        </authorList>
    </citation>
    <scope>NUCLEOTIDE SEQUENCE</scope>
    <source>
        <tissue evidence="2">Fresh leaf tissue</tissue>
    </source>
</reference>
<feature type="compositionally biased region" description="Basic and acidic residues" evidence="1">
    <location>
        <begin position="45"/>
        <end position="55"/>
    </location>
</feature>
<evidence type="ECO:0000313" key="2">
    <source>
        <dbReference type="EMBL" id="KAG8077519.1"/>
    </source>
</evidence>
<accession>A0A8J5T2K5</accession>
<keyword evidence="3" id="KW-1185">Reference proteome</keyword>
<evidence type="ECO:0000313" key="3">
    <source>
        <dbReference type="Proteomes" id="UP000729402"/>
    </source>
</evidence>
<evidence type="ECO:0000256" key="1">
    <source>
        <dbReference type="SAM" id="MobiDB-lite"/>
    </source>
</evidence>
<sequence>MARRTFWWPATPADAPNQGWPRPVSAPTLYRLGTSITSIARGRAAARDSAPDRASARGRASRAACRHSPGLRAWPCRPRDSRLLRPWSRHSLRPRLRASPLCLSARIHRFLCPQS</sequence>
<organism evidence="2 3">
    <name type="scientific">Zizania palustris</name>
    <name type="common">Northern wild rice</name>
    <dbReference type="NCBI Taxonomy" id="103762"/>
    <lineage>
        <taxon>Eukaryota</taxon>
        <taxon>Viridiplantae</taxon>
        <taxon>Streptophyta</taxon>
        <taxon>Embryophyta</taxon>
        <taxon>Tracheophyta</taxon>
        <taxon>Spermatophyta</taxon>
        <taxon>Magnoliopsida</taxon>
        <taxon>Liliopsida</taxon>
        <taxon>Poales</taxon>
        <taxon>Poaceae</taxon>
        <taxon>BOP clade</taxon>
        <taxon>Oryzoideae</taxon>
        <taxon>Oryzeae</taxon>
        <taxon>Zizaniinae</taxon>
        <taxon>Zizania</taxon>
    </lineage>
</organism>
<gene>
    <name evidence="2" type="ORF">GUJ93_ZPchr0007g5456</name>
</gene>
<name>A0A8J5T2K5_ZIZPA</name>
<proteinExistence type="predicted"/>
<dbReference type="AlphaFoldDB" id="A0A8J5T2K5"/>
<dbReference type="Proteomes" id="UP000729402">
    <property type="component" value="Unassembled WGS sequence"/>
</dbReference>